<organism evidence="1 2">
    <name type="scientific">Toxoplasma gondii p89</name>
    <dbReference type="NCBI Taxonomy" id="943119"/>
    <lineage>
        <taxon>Eukaryota</taxon>
        <taxon>Sar</taxon>
        <taxon>Alveolata</taxon>
        <taxon>Apicomplexa</taxon>
        <taxon>Conoidasida</taxon>
        <taxon>Coccidia</taxon>
        <taxon>Eucoccidiorida</taxon>
        <taxon>Eimeriorina</taxon>
        <taxon>Sarcocystidae</taxon>
        <taxon>Toxoplasma</taxon>
    </lineage>
</organism>
<evidence type="ECO:0000313" key="2">
    <source>
        <dbReference type="Proteomes" id="UP000028828"/>
    </source>
</evidence>
<dbReference type="VEuPathDB" id="ToxoDB:TGP89_236640A"/>
<name>A0A086JXC6_TOXGO</name>
<feature type="non-terminal residue" evidence="1">
    <location>
        <position position="23"/>
    </location>
</feature>
<accession>A0A086JXC6</accession>
<protein>
    <submittedName>
        <fullName evidence="1">Zinc finger, C3HC4 type (RING finger) domain-containing protein</fullName>
    </submittedName>
</protein>
<proteinExistence type="predicted"/>
<comment type="caution">
    <text evidence="1">The sequence shown here is derived from an EMBL/GenBank/DDBJ whole genome shotgun (WGS) entry which is preliminary data.</text>
</comment>
<evidence type="ECO:0000313" key="1">
    <source>
        <dbReference type="EMBL" id="KFG36794.1"/>
    </source>
</evidence>
<dbReference type="Proteomes" id="UP000028828">
    <property type="component" value="Unassembled WGS sequence"/>
</dbReference>
<sequence>MAGLALLRSTTDTLRRAARYTAD</sequence>
<dbReference type="AlphaFoldDB" id="A0A086JXC6"/>
<dbReference type="EMBL" id="AEYI02001495">
    <property type="protein sequence ID" value="KFG36794.1"/>
    <property type="molecule type" value="Genomic_DNA"/>
</dbReference>
<gene>
    <name evidence="1" type="ORF">TGP89_236640A</name>
</gene>
<reference evidence="1 2" key="1">
    <citation type="submission" date="2014-03" db="EMBL/GenBank/DDBJ databases">
        <authorList>
            <person name="Sibley D."/>
            <person name="Venepally P."/>
            <person name="Karamycheva S."/>
            <person name="Hadjithomas M."/>
            <person name="Khan A."/>
            <person name="Brunk B."/>
            <person name="Roos D."/>
            <person name="Caler E."/>
            <person name="Lorenzi H."/>
        </authorList>
    </citation>
    <scope>NUCLEOTIDE SEQUENCE [LARGE SCALE GENOMIC DNA]</scope>
    <source>
        <strain evidence="2">p89</strain>
    </source>
</reference>